<keyword evidence="9 10" id="KW-0998">Cell outer membrane</keyword>
<keyword evidence="6 11" id="KW-0798">TonB box</keyword>
<dbReference type="Gene3D" id="2.60.40.1120">
    <property type="entry name" value="Carboxypeptidase-like, regulatory domain"/>
    <property type="match status" value="1"/>
</dbReference>
<protein>
    <submittedName>
        <fullName evidence="15">TonB-dependent receptor</fullName>
    </submittedName>
</protein>
<dbReference type="AlphaFoldDB" id="A0AAC8QIU8"/>
<evidence type="ECO:0000313" key="16">
    <source>
        <dbReference type="Proteomes" id="UP000035579"/>
    </source>
</evidence>
<dbReference type="GO" id="GO:0009279">
    <property type="term" value="C:cell outer membrane"/>
    <property type="evidence" value="ECO:0007669"/>
    <property type="project" value="UniProtKB-SubCell"/>
</dbReference>
<reference evidence="15 16" key="1">
    <citation type="submission" date="2015-05" db="EMBL/GenBank/DDBJ databases">
        <title>Genome assembly of Archangium gephyra DSM 2261.</title>
        <authorList>
            <person name="Sharma G."/>
            <person name="Subramanian S."/>
        </authorList>
    </citation>
    <scope>NUCLEOTIDE SEQUENCE [LARGE SCALE GENOMIC DNA]</scope>
    <source>
        <strain evidence="15 16">DSM 2261</strain>
    </source>
</reference>
<dbReference type="GO" id="GO:0044718">
    <property type="term" value="P:siderophore transmembrane transport"/>
    <property type="evidence" value="ECO:0007669"/>
    <property type="project" value="TreeGrafter"/>
</dbReference>
<dbReference type="PANTHER" id="PTHR30069:SF29">
    <property type="entry name" value="HEMOGLOBIN AND HEMOGLOBIN-HAPTOGLOBIN-BINDING PROTEIN 1-RELATED"/>
    <property type="match status" value="1"/>
</dbReference>
<organism evidence="15 16">
    <name type="scientific">Archangium gephyra</name>
    <dbReference type="NCBI Taxonomy" id="48"/>
    <lineage>
        <taxon>Bacteria</taxon>
        <taxon>Pseudomonadati</taxon>
        <taxon>Myxococcota</taxon>
        <taxon>Myxococcia</taxon>
        <taxon>Myxococcales</taxon>
        <taxon>Cystobacterineae</taxon>
        <taxon>Archangiaceae</taxon>
        <taxon>Archangium</taxon>
    </lineage>
</organism>
<evidence type="ECO:0000259" key="13">
    <source>
        <dbReference type="Pfam" id="PF00593"/>
    </source>
</evidence>
<feature type="chain" id="PRO_5042170420" evidence="12">
    <location>
        <begin position="24"/>
        <end position="798"/>
    </location>
</feature>
<evidence type="ECO:0000256" key="9">
    <source>
        <dbReference type="ARBA" id="ARBA00023237"/>
    </source>
</evidence>
<keyword evidence="8 15" id="KW-0675">Receptor</keyword>
<dbReference type="SUPFAM" id="SSF49464">
    <property type="entry name" value="Carboxypeptidase regulatory domain-like"/>
    <property type="match status" value="1"/>
</dbReference>
<evidence type="ECO:0000256" key="6">
    <source>
        <dbReference type="ARBA" id="ARBA00023077"/>
    </source>
</evidence>
<dbReference type="EMBL" id="CP011509">
    <property type="protein sequence ID" value="AKJ08275.1"/>
    <property type="molecule type" value="Genomic_DNA"/>
</dbReference>
<feature type="signal peptide" evidence="12">
    <location>
        <begin position="1"/>
        <end position="23"/>
    </location>
</feature>
<proteinExistence type="inferred from homology"/>
<keyword evidence="5 12" id="KW-0732">Signal</keyword>
<evidence type="ECO:0000256" key="5">
    <source>
        <dbReference type="ARBA" id="ARBA00022729"/>
    </source>
</evidence>
<evidence type="ECO:0000256" key="12">
    <source>
        <dbReference type="SAM" id="SignalP"/>
    </source>
</evidence>
<dbReference type="PROSITE" id="PS52016">
    <property type="entry name" value="TONB_DEPENDENT_REC_3"/>
    <property type="match status" value="1"/>
</dbReference>
<evidence type="ECO:0000259" key="14">
    <source>
        <dbReference type="Pfam" id="PF07715"/>
    </source>
</evidence>
<dbReference type="Gene3D" id="2.40.170.20">
    <property type="entry name" value="TonB-dependent receptor, beta-barrel domain"/>
    <property type="match status" value="1"/>
</dbReference>
<dbReference type="Proteomes" id="UP000035579">
    <property type="component" value="Chromosome"/>
</dbReference>
<evidence type="ECO:0000256" key="2">
    <source>
        <dbReference type="ARBA" id="ARBA00022448"/>
    </source>
</evidence>
<dbReference type="GO" id="GO:0015344">
    <property type="term" value="F:siderophore uptake transmembrane transporter activity"/>
    <property type="evidence" value="ECO:0007669"/>
    <property type="project" value="TreeGrafter"/>
</dbReference>
<dbReference type="InterPro" id="IPR008969">
    <property type="entry name" value="CarboxyPept-like_regulatory"/>
</dbReference>
<dbReference type="InterPro" id="IPR039426">
    <property type="entry name" value="TonB-dep_rcpt-like"/>
</dbReference>
<keyword evidence="4 10" id="KW-0812">Transmembrane</keyword>
<feature type="domain" description="TonB-dependent receptor plug" evidence="14">
    <location>
        <begin position="125"/>
        <end position="233"/>
    </location>
</feature>
<evidence type="ECO:0000313" key="15">
    <source>
        <dbReference type="EMBL" id="AKJ08275.1"/>
    </source>
</evidence>
<keyword evidence="2 10" id="KW-0813">Transport</keyword>
<dbReference type="InterPro" id="IPR012910">
    <property type="entry name" value="Plug_dom"/>
</dbReference>
<comment type="similarity">
    <text evidence="10 11">Belongs to the TonB-dependent receptor family.</text>
</comment>
<accession>A0AAC8QIU8</accession>
<evidence type="ECO:0000256" key="3">
    <source>
        <dbReference type="ARBA" id="ARBA00022452"/>
    </source>
</evidence>
<evidence type="ECO:0000256" key="11">
    <source>
        <dbReference type="RuleBase" id="RU003357"/>
    </source>
</evidence>
<dbReference type="Gene3D" id="2.170.130.10">
    <property type="entry name" value="TonB-dependent receptor, plug domain"/>
    <property type="match status" value="1"/>
</dbReference>
<evidence type="ECO:0000256" key="8">
    <source>
        <dbReference type="ARBA" id="ARBA00023170"/>
    </source>
</evidence>
<dbReference type="Pfam" id="PF07715">
    <property type="entry name" value="Plug"/>
    <property type="match status" value="1"/>
</dbReference>
<comment type="subcellular location">
    <subcellularLocation>
        <location evidence="1 10">Cell outer membrane</location>
        <topology evidence="1 10">Multi-pass membrane protein</topology>
    </subcellularLocation>
</comment>
<dbReference type="SUPFAM" id="SSF56935">
    <property type="entry name" value="Porins"/>
    <property type="match status" value="1"/>
</dbReference>
<dbReference type="Pfam" id="PF00593">
    <property type="entry name" value="TonB_dep_Rec_b-barrel"/>
    <property type="match status" value="1"/>
</dbReference>
<evidence type="ECO:0000256" key="1">
    <source>
        <dbReference type="ARBA" id="ARBA00004571"/>
    </source>
</evidence>
<dbReference type="PANTHER" id="PTHR30069">
    <property type="entry name" value="TONB-DEPENDENT OUTER MEMBRANE RECEPTOR"/>
    <property type="match status" value="1"/>
</dbReference>
<dbReference type="Pfam" id="PF13620">
    <property type="entry name" value="CarboxypepD_reg"/>
    <property type="match status" value="1"/>
</dbReference>
<dbReference type="InterPro" id="IPR037066">
    <property type="entry name" value="Plug_dom_sf"/>
</dbReference>
<evidence type="ECO:0000256" key="7">
    <source>
        <dbReference type="ARBA" id="ARBA00023136"/>
    </source>
</evidence>
<keyword evidence="3 10" id="KW-1134">Transmembrane beta strand</keyword>
<dbReference type="KEGG" id="age:AA314_09901"/>
<name>A0AAC8QIU8_9BACT</name>
<evidence type="ECO:0000256" key="10">
    <source>
        <dbReference type="PROSITE-ProRule" id="PRU01360"/>
    </source>
</evidence>
<dbReference type="InterPro" id="IPR036942">
    <property type="entry name" value="Beta-barrel_TonB_sf"/>
</dbReference>
<feature type="domain" description="TonB-dependent receptor-like beta-barrel" evidence="13">
    <location>
        <begin position="323"/>
        <end position="767"/>
    </location>
</feature>
<sequence length="798" mass="86728">MFMKWAMRSTMAVCLLVSAGARAEEGGTIRGTVYVDGNEPLPEAQVAVVGTALVATTNAEGQFELRDVPPAKQELKISFPGYRDSTRSVTVVAGQTVSLEADLALDEQFGEEIVVTGSKFGEKRLESPVTVETVGAKTIQMAGGVSYVTALSVMKGVDYTDNGINEKRISTRGFNTQFNSRMLTLVDGRLAQLPGSGLPLGGQLPTPNLDVKSVEVVVGPASALYGANAHAGVVNVLTKSPWDEPGASVVLRGGSQELLDGSVRVAGTLNKDFGYKFNGQLLRGMDFAPSREPATHHYGSARLPLVFEGDMLKDYETRTAKAEGFLYYRAGDWNFKGGYGFSLYDGVTLTNAGRNHLRGWQVHYQTVSASHPNWFAQVTRTSSDAGGSYQLDRLASEVQTRGGIPDGPASLDALRDQIKFIDHSQLIDSELQYQNKFGGVNLITGVQLRLYNPSSEGTYLADINGTTLSATEFGGYAQADYSLLRDKLRLVAAARLDTHSNYSPQFSPKGALVYSLARNQNLRVGYNRAFKSPTILENYLFINNTLLGNRTGFLIKDAEGNLLSEIRPLVPEQVDSVELGYKATFFNQLLVDVVGYHSWYREFISSLTARTNPAQGTFAFYPDGRPVAEGTPAQGTLSTYSNFGRSRVAGIDVGAEYQLTPNILLNGSASYIRLLSFRNSDPTQKALLLNVPDVKLKASITLQDLVVKNSFVRLFGRYQSAYEFNSGRWNSSVFLQDGKVPARFVADLGLGYTFDNGLALSANVFNLLDDKSVDVLGSAPSGRSGYLQLSYKYAGLDY</sequence>
<evidence type="ECO:0000256" key="4">
    <source>
        <dbReference type="ARBA" id="ARBA00022692"/>
    </source>
</evidence>
<keyword evidence="7 10" id="KW-0472">Membrane</keyword>
<dbReference type="InterPro" id="IPR000531">
    <property type="entry name" value="Beta-barrel_TonB"/>
</dbReference>
<gene>
    <name evidence="15" type="ORF">AA314_09901</name>
</gene>